<evidence type="ECO:0000313" key="8">
    <source>
        <dbReference type="EMBL" id="PRX99901.1"/>
    </source>
</evidence>
<keyword evidence="9" id="KW-1185">Reference proteome</keyword>
<comment type="subcellular location">
    <subcellularLocation>
        <location evidence="1">Cell envelope</location>
    </subcellularLocation>
</comment>
<dbReference type="CDD" id="cd02966">
    <property type="entry name" value="TlpA_like_family"/>
    <property type="match status" value="1"/>
</dbReference>
<dbReference type="EMBL" id="PVZC01000003">
    <property type="protein sequence ID" value="PRX99901.1"/>
    <property type="molecule type" value="Genomic_DNA"/>
</dbReference>
<dbReference type="InterPro" id="IPR050553">
    <property type="entry name" value="Thioredoxin_ResA/DsbE_sf"/>
</dbReference>
<feature type="region of interest" description="Disordered" evidence="6">
    <location>
        <begin position="211"/>
        <end position="270"/>
    </location>
</feature>
<dbReference type="Gene3D" id="3.40.30.10">
    <property type="entry name" value="Glutaredoxin"/>
    <property type="match status" value="1"/>
</dbReference>
<dbReference type="SUPFAM" id="SSF52833">
    <property type="entry name" value="Thioredoxin-like"/>
    <property type="match status" value="1"/>
</dbReference>
<evidence type="ECO:0000256" key="6">
    <source>
        <dbReference type="SAM" id="MobiDB-lite"/>
    </source>
</evidence>
<keyword evidence="3" id="KW-0812">Transmembrane</keyword>
<dbReference type="InterPro" id="IPR017937">
    <property type="entry name" value="Thioredoxin_CS"/>
</dbReference>
<dbReference type="Proteomes" id="UP000237846">
    <property type="component" value="Unassembled WGS sequence"/>
</dbReference>
<dbReference type="GO" id="GO:0016209">
    <property type="term" value="F:antioxidant activity"/>
    <property type="evidence" value="ECO:0007669"/>
    <property type="project" value="InterPro"/>
</dbReference>
<dbReference type="InterPro" id="IPR013766">
    <property type="entry name" value="Thioredoxin_domain"/>
</dbReference>
<evidence type="ECO:0000259" key="7">
    <source>
        <dbReference type="PROSITE" id="PS51352"/>
    </source>
</evidence>
<evidence type="ECO:0000256" key="2">
    <source>
        <dbReference type="ARBA" id="ARBA00022748"/>
    </source>
</evidence>
<proteinExistence type="predicted"/>
<dbReference type="GO" id="GO:0030313">
    <property type="term" value="C:cell envelope"/>
    <property type="evidence" value="ECO:0007669"/>
    <property type="project" value="UniProtKB-SubCell"/>
</dbReference>
<dbReference type="InterPro" id="IPR036249">
    <property type="entry name" value="Thioredoxin-like_sf"/>
</dbReference>
<evidence type="ECO:0000313" key="9">
    <source>
        <dbReference type="Proteomes" id="UP000237846"/>
    </source>
</evidence>
<dbReference type="PANTHER" id="PTHR42852">
    <property type="entry name" value="THIOL:DISULFIDE INTERCHANGE PROTEIN DSBE"/>
    <property type="match status" value="1"/>
</dbReference>
<comment type="caution">
    <text evidence="8">The sequence shown here is derived from an EMBL/GenBank/DDBJ whole genome shotgun (WGS) entry which is preliminary data.</text>
</comment>
<evidence type="ECO:0000256" key="3">
    <source>
        <dbReference type="ARBA" id="ARBA00022968"/>
    </source>
</evidence>
<dbReference type="PROSITE" id="PS51352">
    <property type="entry name" value="THIOREDOXIN_2"/>
    <property type="match status" value="1"/>
</dbReference>
<dbReference type="AlphaFoldDB" id="A0A2T0Q7Y4"/>
<dbReference type="GO" id="GO:0016491">
    <property type="term" value="F:oxidoreductase activity"/>
    <property type="evidence" value="ECO:0007669"/>
    <property type="project" value="InterPro"/>
</dbReference>
<keyword evidence="4" id="KW-1015">Disulfide bond</keyword>
<gene>
    <name evidence="8" type="ORF">CLV72_103508</name>
</gene>
<keyword evidence="3" id="KW-0735">Signal-anchor</keyword>
<dbReference type="PANTHER" id="PTHR42852:SF6">
    <property type="entry name" value="THIOL:DISULFIDE INTERCHANGE PROTEIN DSBE"/>
    <property type="match status" value="1"/>
</dbReference>
<accession>A0A2T0Q7Y4</accession>
<evidence type="ECO:0000256" key="4">
    <source>
        <dbReference type="ARBA" id="ARBA00023157"/>
    </source>
</evidence>
<protein>
    <submittedName>
        <fullName evidence="8">Peroxiredoxin</fullName>
    </submittedName>
</protein>
<dbReference type="GO" id="GO:0017004">
    <property type="term" value="P:cytochrome complex assembly"/>
    <property type="evidence" value="ECO:0007669"/>
    <property type="project" value="UniProtKB-KW"/>
</dbReference>
<dbReference type="Pfam" id="PF00578">
    <property type="entry name" value="AhpC-TSA"/>
    <property type="match status" value="1"/>
</dbReference>
<reference evidence="8 9" key="1">
    <citation type="submission" date="2018-03" db="EMBL/GenBank/DDBJ databases">
        <title>Genomic Encyclopedia of Archaeal and Bacterial Type Strains, Phase II (KMG-II): from individual species to whole genera.</title>
        <authorList>
            <person name="Goeker M."/>
        </authorList>
    </citation>
    <scope>NUCLEOTIDE SEQUENCE [LARGE SCALE GENOMIC DNA]</scope>
    <source>
        <strain evidence="8 9">DSM 45601</strain>
    </source>
</reference>
<evidence type="ECO:0000256" key="1">
    <source>
        <dbReference type="ARBA" id="ARBA00004196"/>
    </source>
</evidence>
<keyword evidence="5" id="KW-0676">Redox-active center</keyword>
<sequence>MPSEPPASPVPAASAVPPAGGRRSAALPRLLAAAAAGLLLLAGCADDPTTVSSAGYIEGDGSVTTYPVAERQPAPEVSGETLDGEPLDLADYRGQVVVVNFWASWCPPCRAETPALEEVYTENRDRGLAFVGIDFKDTRTAAQAFVRNYGVSYPSLYDQPGLIAQSFHGTVPPAAIPSTLVIDREGRIAARVIGSTTYTGLTELVEPVLAEGEPDGAPADGSAEPSPAGDGTASAPAPDATGLGEPNGPRLDTSAPTAIPEQTAYAEGAP</sequence>
<organism evidence="8 9">
    <name type="scientific">Allonocardiopsis opalescens</name>
    <dbReference type="NCBI Taxonomy" id="1144618"/>
    <lineage>
        <taxon>Bacteria</taxon>
        <taxon>Bacillati</taxon>
        <taxon>Actinomycetota</taxon>
        <taxon>Actinomycetes</taxon>
        <taxon>Streptosporangiales</taxon>
        <taxon>Allonocardiopsis</taxon>
    </lineage>
</organism>
<evidence type="ECO:0000256" key="5">
    <source>
        <dbReference type="ARBA" id="ARBA00023284"/>
    </source>
</evidence>
<dbReference type="InterPro" id="IPR000866">
    <property type="entry name" value="AhpC/TSA"/>
</dbReference>
<name>A0A2T0Q7Y4_9ACTN</name>
<keyword evidence="2" id="KW-0201">Cytochrome c-type biogenesis</keyword>
<dbReference type="PROSITE" id="PS00194">
    <property type="entry name" value="THIOREDOXIN_1"/>
    <property type="match status" value="1"/>
</dbReference>
<feature type="domain" description="Thioredoxin" evidence="7">
    <location>
        <begin position="68"/>
        <end position="210"/>
    </location>
</feature>